<evidence type="ECO:0000313" key="3">
    <source>
        <dbReference type="Proteomes" id="UP001176961"/>
    </source>
</evidence>
<sequence length="126" mass="14423">MEFFAIILMVAVMSSSEYLDNDILAMTNEFNRQLNYWAGLALKKIFGKLKVCFNKINMKQAGQFTTYIKILPKGGIQTYEGEAIVWKRIERTVLFTPLAVYPQLAKYGVQLERVRPSMIDSVRSCG</sequence>
<proteinExistence type="predicted"/>
<evidence type="ECO:0000313" key="2">
    <source>
        <dbReference type="EMBL" id="CAJ0591596.1"/>
    </source>
</evidence>
<feature type="signal peptide" evidence="1">
    <location>
        <begin position="1"/>
        <end position="16"/>
    </location>
</feature>
<evidence type="ECO:0000256" key="1">
    <source>
        <dbReference type="SAM" id="SignalP"/>
    </source>
</evidence>
<feature type="chain" id="PRO_5041397577" evidence="1">
    <location>
        <begin position="17"/>
        <end position="126"/>
    </location>
</feature>
<protein>
    <submittedName>
        <fullName evidence="2">Uncharacterized protein</fullName>
    </submittedName>
</protein>
<dbReference type="EMBL" id="CATQJL010000001">
    <property type="protein sequence ID" value="CAJ0591596.1"/>
    <property type="molecule type" value="Genomic_DNA"/>
</dbReference>
<comment type="caution">
    <text evidence="2">The sequence shown here is derived from an EMBL/GenBank/DDBJ whole genome shotgun (WGS) entry which is preliminary data.</text>
</comment>
<name>A0AA36DPT7_CYLNA</name>
<reference evidence="2" key="1">
    <citation type="submission" date="2023-07" db="EMBL/GenBank/DDBJ databases">
        <authorList>
            <consortium name="CYATHOMIX"/>
        </authorList>
    </citation>
    <scope>NUCLEOTIDE SEQUENCE</scope>
    <source>
        <strain evidence="2">N/A</strain>
    </source>
</reference>
<gene>
    <name evidence="2" type="ORF">CYNAS_LOCUS3579</name>
</gene>
<organism evidence="2 3">
    <name type="scientific">Cylicocyclus nassatus</name>
    <name type="common">Nematode worm</name>
    <dbReference type="NCBI Taxonomy" id="53992"/>
    <lineage>
        <taxon>Eukaryota</taxon>
        <taxon>Metazoa</taxon>
        <taxon>Ecdysozoa</taxon>
        <taxon>Nematoda</taxon>
        <taxon>Chromadorea</taxon>
        <taxon>Rhabditida</taxon>
        <taxon>Rhabditina</taxon>
        <taxon>Rhabditomorpha</taxon>
        <taxon>Strongyloidea</taxon>
        <taxon>Strongylidae</taxon>
        <taxon>Cylicocyclus</taxon>
    </lineage>
</organism>
<dbReference type="Proteomes" id="UP001176961">
    <property type="component" value="Unassembled WGS sequence"/>
</dbReference>
<keyword evidence="1" id="KW-0732">Signal</keyword>
<dbReference type="AlphaFoldDB" id="A0AA36DPT7"/>
<accession>A0AA36DPT7</accession>
<keyword evidence="3" id="KW-1185">Reference proteome</keyword>